<evidence type="ECO:0000256" key="3">
    <source>
        <dbReference type="PIRSR" id="PIRSR605511-2"/>
    </source>
</evidence>
<comment type="similarity">
    <text evidence="1">Belongs to the SMP-30/CGR1 family.</text>
</comment>
<dbReference type="GO" id="GO:0019853">
    <property type="term" value="P:L-ascorbic acid biosynthetic process"/>
    <property type="evidence" value="ECO:0007669"/>
    <property type="project" value="TreeGrafter"/>
</dbReference>
<dbReference type="PANTHER" id="PTHR10907:SF47">
    <property type="entry name" value="REGUCALCIN"/>
    <property type="match status" value="1"/>
</dbReference>
<organism evidence="5 6">
    <name type="scientific">Mameliella alba</name>
    <dbReference type="NCBI Taxonomy" id="561184"/>
    <lineage>
        <taxon>Bacteria</taxon>
        <taxon>Pseudomonadati</taxon>
        <taxon>Pseudomonadota</taxon>
        <taxon>Alphaproteobacteria</taxon>
        <taxon>Rhodobacterales</taxon>
        <taxon>Roseobacteraceae</taxon>
        <taxon>Mameliella</taxon>
    </lineage>
</organism>
<feature type="binding site" evidence="3">
    <location>
        <position position="97"/>
    </location>
    <ligand>
        <name>substrate</name>
    </ligand>
</feature>
<dbReference type="OrthoDB" id="2633250at2"/>
<dbReference type="InterPro" id="IPR011042">
    <property type="entry name" value="6-blade_b-propeller_TolB-like"/>
</dbReference>
<dbReference type="Gene3D" id="2.120.10.30">
    <property type="entry name" value="TolB, C-terminal domain"/>
    <property type="match status" value="1"/>
</dbReference>
<dbReference type="GO" id="GO:0004341">
    <property type="term" value="F:gluconolactonase activity"/>
    <property type="evidence" value="ECO:0007669"/>
    <property type="project" value="TreeGrafter"/>
</dbReference>
<dbReference type="InterPro" id="IPR005511">
    <property type="entry name" value="SMP-30"/>
</dbReference>
<feature type="domain" description="SMP-30/Gluconolactonase/LRE-like region" evidence="4">
    <location>
        <begin position="14"/>
        <end position="252"/>
    </location>
</feature>
<evidence type="ECO:0000313" key="5">
    <source>
        <dbReference type="EMBL" id="KHQ55330.1"/>
    </source>
</evidence>
<feature type="binding site" evidence="3">
    <location>
        <position position="99"/>
    </location>
    <ligand>
        <name>substrate</name>
    </ligand>
</feature>
<gene>
    <name evidence="5" type="ORF">OA50_00366</name>
</gene>
<accession>A0A0B3RWM9</accession>
<dbReference type="EMBL" id="JSUQ01000001">
    <property type="protein sequence ID" value="KHQ55330.1"/>
    <property type="molecule type" value="Genomic_DNA"/>
</dbReference>
<sequence length="283" mass="31069">MTQPATLSATRCTLGEGALWHPDRNSFLWFDILGHRLYEHDGQDERHWQFDRAVSAAGIVDAKRLLIASERDLFLFDLDVATETRLCDLEADNPVTRSNDGRADPLGGFWIGTMGYGGETGAGAIYRWYKGELRRLFAPISIPNAICFAPDGSHAYFTDTAVGVIRRVALGGKGWPEGEPQDWLDLRPEGLNPDGAVTDAEGNVWNAQWEASRVACYAPDGRFLRALDLPTPQTTCPAFGGPEFTRLMVTSAAEGRPDEDRAAGNTFVIETDAQGRAEPRVLV</sequence>
<evidence type="ECO:0000256" key="1">
    <source>
        <dbReference type="ARBA" id="ARBA00008853"/>
    </source>
</evidence>
<dbReference type="Proteomes" id="UP000030960">
    <property type="component" value="Unassembled WGS sequence"/>
</dbReference>
<name>A0A0B3RWM9_9RHOB</name>
<keyword evidence="6" id="KW-1185">Reference proteome</keyword>
<feature type="binding site" evidence="3">
    <location>
        <position position="194"/>
    </location>
    <ligand>
        <name>a divalent metal cation</name>
        <dbReference type="ChEBI" id="CHEBI:60240"/>
    </ligand>
</feature>
<evidence type="ECO:0000313" key="6">
    <source>
        <dbReference type="Proteomes" id="UP000030960"/>
    </source>
</evidence>
<dbReference type="AlphaFoldDB" id="A0A0B3RWM9"/>
<dbReference type="PANTHER" id="PTHR10907">
    <property type="entry name" value="REGUCALCIN"/>
    <property type="match status" value="1"/>
</dbReference>
<dbReference type="GO" id="GO:0005509">
    <property type="term" value="F:calcium ion binding"/>
    <property type="evidence" value="ECO:0007669"/>
    <property type="project" value="TreeGrafter"/>
</dbReference>
<dbReference type="STRING" id="561184.SAMN05216376_103369"/>
<protein>
    <submittedName>
        <fullName evidence="5">Gluconolactonase</fullName>
    </submittedName>
</protein>
<dbReference type="SUPFAM" id="SSF63829">
    <property type="entry name" value="Calcium-dependent phosphotriesterase"/>
    <property type="match status" value="1"/>
</dbReference>
<dbReference type="Pfam" id="PF08450">
    <property type="entry name" value="SGL"/>
    <property type="match status" value="1"/>
</dbReference>
<comment type="cofactor">
    <cofactor evidence="3">
        <name>Zn(2+)</name>
        <dbReference type="ChEBI" id="CHEBI:29105"/>
    </cofactor>
    <text evidence="3">Binds 1 divalent metal cation per subunit.</text>
</comment>
<dbReference type="InterPro" id="IPR013658">
    <property type="entry name" value="SGL"/>
</dbReference>
<reference evidence="5 6" key="1">
    <citation type="submission" date="2014-10" db="EMBL/GenBank/DDBJ databases">
        <title>Genome sequence of Ponticoccus sp. strain UMTAT08 isolated from clonal culture of toxic dinoflagellate Alexandrium tamiyavanichii.</title>
        <authorList>
            <person name="Gan H.Y."/>
            <person name="Muhd D.-D."/>
            <person name="Mohd Noor M.E."/>
            <person name="Yeong Y.S."/>
            <person name="Usup G."/>
        </authorList>
    </citation>
    <scope>NUCLEOTIDE SEQUENCE [LARGE SCALE GENOMIC DNA]</scope>
    <source>
        <strain evidence="5 6">UMTAT08</strain>
    </source>
</reference>
<evidence type="ECO:0000259" key="4">
    <source>
        <dbReference type="Pfam" id="PF08450"/>
    </source>
</evidence>
<keyword evidence="3" id="KW-0479">Metal-binding</keyword>
<dbReference type="RefSeq" id="WP_043136553.1">
    <property type="nucleotide sequence ID" value="NZ_JSUQ01000001.1"/>
</dbReference>
<evidence type="ECO:0000256" key="2">
    <source>
        <dbReference type="PIRSR" id="PIRSR605511-1"/>
    </source>
</evidence>
<feature type="binding site" evidence="3">
    <location>
        <position position="16"/>
    </location>
    <ligand>
        <name>a divalent metal cation</name>
        <dbReference type="ChEBI" id="CHEBI:60240"/>
    </ligand>
</feature>
<dbReference type="PATRIC" id="fig|1515334.3.peg.368"/>
<comment type="caution">
    <text evidence="5">The sequence shown here is derived from an EMBL/GenBank/DDBJ whole genome shotgun (WGS) entry which is preliminary data.</text>
</comment>
<feature type="binding site" evidence="3">
    <location>
        <position position="144"/>
    </location>
    <ligand>
        <name>a divalent metal cation</name>
        <dbReference type="ChEBI" id="CHEBI:60240"/>
    </ligand>
</feature>
<proteinExistence type="inferred from homology"/>
<keyword evidence="3" id="KW-0862">Zinc</keyword>
<dbReference type="PRINTS" id="PR01790">
    <property type="entry name" value="SMP30FAMILY"/>
</dbReference>
<feature type="active site" description="Proton donor/acceptor" evidence="2">
    <location>
        <position position="194"/>
    </location>
</feature>